<dbReference type="AlphaFoldDB" id="A0ABD7F4Q4"/>
<proteinExistence type="predicted"/>
<keyword evidence="3" id="KW-1185">Reference proteome</keyword>
<protein>
    <submittedName>
        <fullName evidence="2">Uncharacterized protein</fullName>
    </submittedName>
</protein>
<evidence type="ECO:0000313" key="1">
    <source>
        <dbReference type="EMBL" id="QXZ23227.1"/>
    </source>
</evidence>
<dbReference type="GeneID" id="66213557"/>
<dbReference type="RefSeq" id="WP_004997277.1">
    <property type="nucleotide sequence ID" value="NZ_CP079898.1"/>
</dbReference>
<reference evidence="2 3" key="1">
    <citation type="submission" date="2021-07" db="EMBL/GenBank/DDBJ databases">
        <title>FDA dAtabase for Regulatory Grade micrObial Sequences (FDA-ARGOS): Supporting development and validation of Infectious Disease Dx tests.</title>
        <authorList>
            <person name="Sproer C."/>
            <person name="Gronow S."/>
            <person name="Severitt S."/>
            <person name="Schroder I."/>
            <person name="Tallon L."/>
            <person name="Sadzewicz L."/>
            <person name="Zhao X."/>
            <person name="Boylan J."/>
            <person name="Ott S."/>
            <person name="Bowen H."/>
            <person name="Vavikolanu K."/>
            <person name="Mehta A."/>
            <person name="Aluvathingal J."/>
            <person name="Nadendla S."/>
            <person name="Lowell S."/>
            <person name="Myers T."/>
            <person name="Yan Y."/>
        </authorList>
    </citation>
    <scope>NUCLEOTIDE SEQUENCE [LARGE SCALE GENOMIC DNA]</scope>
    <source>
        <strain evidence="2 3">FDAARGOS_1401</strain>
    </source>
</reference>
<dbReference type="Proteomes" id="UP000827069">
    <property type="component" value="Chromosome"/>
</dbReference>
<evidence type="ECO:0000313" key="3">
    <source>
        <dbReference type="Proteomes" id="UP000827069"/>
    </source>
</evidence>
<gene>
    <name evidence="2" type="ORF">I6L31_00220</name>
    <name evidence="1" type="ORF">I6L31_16430</name>
</gene>
<organism evidence="2 3">
    <name type="scientific">Acinetobacter septicus</name>
    <dbReference type="NCBI Taxonomy" id="465797"/>
    <lineage>
        <taxon>Bacteria</taxon>
        <taxon>Pseudomonadati</taxon>
        <taxon>Pseudomonadota</taxon>
        <taxon>Gammaproteobacteria</taxon>
        <taxon>Moraxellales</taxon>
        <taxon>Moraxellaceae</taxon>
        <taxon>Acinetobacter</taxon>
    </lineage>
</organism>
<accession>A0ABD7F4Q4</accession>
<dbReference type="EMBL" id="CP079898">
    <property type="protein sequence ID" value="QXZ23274.1"/>
    <property type="molecule type" value="Genomic_DNA"/>
</dbReference>
<evidence type="ECO:0000313" key="2">
    <source>
        <dbReference type="EMBL" id="QXZ23274.1"/>
    </source>
</evidence>
<sequence>MNNEELLEQLESVANFMRGMQFDTRLPSDAREALRDRAIDLDDFVENYSNKNMHQNGA</sequence>
<name>A0ABD7F4Q4_9GAMM</name>
<dbReference type="EMBL" id="CP079898">
    <property type="protein sequence ID" value="QXZ23227.1"/>
    <property type="molecule type" value="Genomic_DNA"/>
</dbReference>